<dbReference type="InterPro" id="IPR018490">
    <property type="entry name" value="cNMP-bd_dom_sf"/>
</dbReference>
<evidence type="ECO:0000256" key="6">
    <source>
        <dbReference type="SAM" id="Phobius"/>
    </source>
</evidence>
<dbReference type="SUPFAM" id="SSF51206">
    <property type="entry name" value="cAMP-binding domain-like"/>
    <property type="match status" value="1"/>
</dbReference>
<feature type="transmembrane region" description="Helical" evidence="6">
    <location>
        <begin position="278"/>
        <end position="299"/>
    </location>
</feature>
<comment type="caution">
    <text evidence="8">The sequence shown here is derived from an EMBL/GenBank/DDBJ whole genome shotgun (WGS) entry which is preliminary data.</text>
</comment>
<sequence>MAPFHEVLASQVESLKRNLSEEHELALDTLHAQNALLRQKLDSKQKTYRELLRKYKELQPEDYVMEEREELCETMGLSDPPPSEVVREKDIARQAHPLHQSGDELIYQPGHRWACLVEQALVHEVQLEEARMLDELYSMRMHSAWRTTFRTVQKRRASQLDCPIPLQEIPRRMSTKHQLGTAILDDYHQRWQRMILSPTSNLRLGWLIAGMFFIFIDILVIPLSIFDLGDHIFFKVQQVVSWLFWLFDVFVSFISGYDKNGRIEMRPAVIAKMYLRTMFPFDIFILSIDVMMFTLDASLGSEADALRTTRIIRSLRLLRLLRLLRVGKLRAILKACEKRLRNPYSVLVLKLSSALATVLLINHFIACGWYYVGLEGNPSRNWIILSQLDGQPFGEVYVSAMHWSLTQFMPATNNIGPDNVFERLFAIMTVLVAVCLFSSLVGSITAAVGSFRQVQAEKLKQEASVHAFFEERKLSAELFDEMREHGQESQKGRDIAVDVTTKMSDIKLFRDCPESLKLRLNEEVFMPAFQHPAWIQKDLMDPSFLLKVCHTMFEKLESPAKDLFLPDQTATLAFYVASGSLNFAESQGTIRKKVGPPSKVLPGSWLCEPVLWAQWYHRGQLTSTSTSFLMCLDSAKFIDLALETGGPTYQFLFMFGILYVGMMERLCSEGSVVTDRGIEAQHMHDLAETWSFFCRVARIVGINDHIDGGEWCYKSSMLSFRCLRIVPASSSQFQQVPLHSWEKGRKGVGTSD</sequence>
<keyword evidence="3 6" id="KW-1133">Transmembrane helix</keyword>
<gene>
    <name evidence="8" type="ORF">C1SCF055_LOCUS12643</name>
</gene>
<reference evidence="9 10" key="2">
    <citation type="submission" date="2024-05" db="EMBL/GenBank/DDBJ databases">
        <authorList>
            <person name="Chen Y."/>
            <person name="Shah S."/>
            <person name="Dougan E. K."/>
            <person name="Thang M."/>
            <person name="Chan C."/>
        </authorList>
    </citation>
    <scope>NUCLEOTIDE SEQUENCE [LARGE SCALE GENOMIC DNA]</scope>
</reference>
<dbReference type="InterPro" id="IPR005821">
    <property type="entry name" value="Ion_trans_dom"/>
</dbReference>
<feature type="transmembrane region" description="Helical" evidence="6">
    <location>
        <begin position="347"/>
        <end position="372"/>
    </location>
</feature>
<dbReference type="SUPFAM" id="SSF81324">
    <property type="entry name" value="Voltage-gated potassium channels"/>
    <property type="match status" value="1"/>
</dbReference>
<protein>
    <submittedName>
        <fullName evidence="9">Potassium voltage-gated channel subfamily H member 7</fullName>
    </submittedName>
</protein>
<evidence type="ECO:0000256" key="1">
    <source>
        <dbReference type="ARBA" id="ARBA00004141"/>
    </source>
</evidence>
<feature type="transmembrane region" description="Helical" evidence="6">
    <location>
        <begin position="424"/>
        <end position="451"/>
    </location>
</feature>
<feature type="coiled-coil region" evidence="5">
    <location>
        <begin position="27"/>
        <end position="54"/>
    </location>
</feature>
<feature type="transmembrane region" description="Helical" evidence="6">
    <location>
        <begin position="238"/>
        <end position="257"/>
    </location>
</feature>
<keyword evidence="10" id="KW-1185">Reference proteome</keyword>
<proteinExistence type="predicted"/>
<evidence type="ECO:0000256" key="3">
    <source>
        <dbReference type="ARBA" id="ARBA00022989"/>
    </source>
</evidence>
<dbReference type="AlphaFoldDB" id="A0A9P1C7F0"/>
<evidence type="ECO:0000256" key="5">
    <source>
        <dbReference type="SAM" id="Coils"/>
    </source>
</evidence>
<dbReference type="EMBL" id="CAMXCT010000963">
    <property type="protein sequence ID" value="CAI3985166.1"/>
    <property type="molecule type" value="Genomic_DNA"/>
</dbReference>
<feature type="domain" description="Ion transport" evidence="7">
    <location>
        <begin position="206"/>
        <end position="453"/>
    </location>
</feature>
<keyword evidence="5" id="KW-0175">Coiled coil</keyword>
<dbReference type="EMBL" id="CAMXCT030000963">
    <property type="protein sequence ID" value="CAL4772478.1"/>
    <property type="molecule type" value="Genomic_DNA"/>
</dbReference>
<evidence type="ECO:0000256" key="2">
    <source>
        <dbReference type="ARBA" id="ARBA00022692"/>
    </source>
</evidence>
<dbReference type="EMBL" id="CAMXCT020000963">
    <property type="protein sequence ID" value="CAL1138541.1"/>
    <property type="molecule type" value="Genomic_DNA"/>
</dbReference>
<dbReference type="InterPro" id="IPR051413">
    <property type="entry name" value="K/Na_HCN_channel"/>
</dbReference>
<evidence type="ECO:0000259" key="7">
    <source>
        <dbReference type="Pfam" id="PF00520"/>
    </source>
</evidence>
<organism evidence="8">
    <name type="scientific">Cladocopium goreaui</name>
    <dbReference type="NCBI Taxonomy" id="2562237"/>
    <lineage>
        <taxon>Eukaryota</taxon>
        <taxon>Sar</taxon>
        <taxon>Alveolata</taxon>
        <taxon>Dinophyceae</taxon>
        <taxon>Suessiales</taxon>
        <taxon>Symbiodiniaceae</taxon>
        <taxon>Cladocopium</taxon>
    </lineage>
</organism>
<dbReference type="OrthoDB" id="421226at2759"/>
<dbReference type="Proteomes" id="UP001152797">
    <property type="component" value="Unassembled WGS sequence"/>
</dbReference>
<accession>A0A9P1C7F0</accession>
<reference evidence="8" key="1">
    <citation type="submission" date="2022-10" db="EMBL/GenBank/DDBJ databases">
        <authorList>
            <person name="Chen Y."/>
            <person name="Dougan E. K."/>
            <person name="Chan C."/>
            <person name="Rhodes N."/>
            <person name="Thang M."/>
        </authorList>
    </citation>
    <scope>NUCLEOTIDE SEQUENCE</scope>
</reference>
<evidence type="ECO:0000313" key="10">
    <source>
        <dbReference type="Proteomes" id="UP001152797"/>
    </source>
</evidence>
<dbReference type="GO" id="GO:0005249">
    <property type="term" value="F:voltage-gated potassium channel activity"/>
    <property type="evidence" value="ECO:0007669"/>
    <property type="project" value="TreeGrafter"/>
</dbReference>
<dbReference type="PANTHER" id="PTHR45689">
    <property type="entry name" value="I[[H]] CHANNEL, ISOFORM E"/>
    <property type="match status" value="1"/>
</dbReference>
<name>A0A9P1C7F0_9DINO</name>
<dbReference type="GO" id="GO:0098855">
    <property type="term" value="C:HCN channel complex"/>
    <property type="evidence" value="ECO:0007669"/>
    <property type="project" value="TreeGrafter"/>
</dbReference>
<dbReference type="GO" id="GO:0035725">
    <property type="term" value="P:sodium ion transmembrane transport"/>
    <property type="evidence" value="ECO:0007669"/>
    <property type="project" value="TreeGrafter"/>
</dbReference>
<evidence type="ECO:0000313" key="9">
    <source>
        <dbReference type="EMBL" id="CAL4772478.1"/>
    </source>
</evidence>
<keyword evidence="2 6" id="KW-0812">Transmembrane</keyword>
<comment type="subcellular location">
    <subcellularLocation>
        <location evidence="1">Membrane</location>
        <topology evidence="1">Multi-pass membrane protein</topology>
    </subcellularLocation>
</comment>
<dbReference type="PANTHER" id="PTHR45689:SF5">
    <property type="entry name" value="I[[H]] CHANNEL, ISOFORM E"/>
    <property type="match status" value="1"/>
</dbReference>
<dbReference type="Pfam" id="PF00520">
    <property type="entry name" value="Ion_trans"/>
    <property type="match status" value="1"/>
</dbReference>
<keyword evidence="4 6" id="KW-0472">Membrane</keyword>
<dbReference type="GO" id="GO:0003254">
    <property type="term" value="P:regulation of membrane depolarization"/>
    <property type="evidence" value="ECO:0007669"/>
    <property type="project" value="TreeGrafter"/>
</dbReference>
<dbReference type="Gene3D" id="1.10.287.70">
    <property type="match status" value="1"/>
</dbReference>
<evidence type="ECO:0000256" key="4">
    <source>
        <dbReference type="ARBA" id="ARBA00023136"/>
    </source>
</evidence>
<evidence type="ECO:0000313" key="8">
    <source>
        <dbReference type="EMBL" id="CAI3985166.1"/>
    </source>
</evidence>
<feature type="transmembrane region" description="Helical" evidence="6">
    <location>
        <begin position="204"/>
        <end position="226"/>
    </location>
</feature>